<dbReference type="SUPFAM" id="SSF111369">
    <property type="entry name" value="HlyD-like secretion proteins"/>
    <property type="match status" value="1"/>
</dbReference>
<comment type="similarity">
    <text evidence="1">Belongs to the membrane fusion protein (MFP) (TC 8.A.1) family.</text>
</comment>
<evidence type="ECO:0000259" key="6">
    <source>
        <dbReference type="Pfam" id="PF25973"/>
    </source>
</evidence>
<dbReference type="Gene3D" id="2.40.50.100">
    <property type="match status" value="1"/>
</dbReference>
<evidence type="ECO:0000313" key="8">
    <source>
        <dbReference type="EMBL" id="CAG9167835.1"/>
    </source>
</evidence>
<feature type="domain" description="CzcB-like alpha-helical hairpin" evidence="4">
    <location>
        <begin position="155"/>
        <end position="214"/>
    </location>
</feature>
<proteinExistence type="inferred from homology"/>
<evidence type="ECO:0000256" key="1">
    <source>
        <dbReference type="ARBA" id="ARBA00009477"/>
    </source>
</evidence>
<feature type="compositionally biased region" description="Basic and acidic residues" evidence="3">
    <location>
        <begin position="37"/>
        <end position="69"/>
    </location>
</feature>
<keyword evidence="9" id="KW-1185">Reference proteome</keyword>
<dbReference type="EMBL" id="CAJZAH010000001">
    <property type="protein sequence ID" value="CAG9167835.1"/>
    <property type="molecule type" value="Genomic_DNA"/>
</dbReference>
<dbReference type="Pfam" id="PF25973">
    <property type="entry name" value="BSH_CzcB"/>
    <property type="match status" value="1"/>
</dbReference>
<dbReference type="PANTHER" id="PTHR30097:SF4">
    <property type="entry name" value="SLR6042 PROTEIN"/>
    <property type="match status" value="1"/>
</dbReference>
<dbReference type="Gene3D" id="2.40.420.20">
    <property type="match status" value="1"/>
</dbReference>
<dbReference type="InterPro" id="IPR058649">
    <property type="entry name" value="CzcB_C"/>
</dbReference>
<accession>A0ABN7Y7B0</accession>
<feature type="domain" description="CzcB-like C-terminal circularly permuted SH3-like" evidence="7">
    <location>
        <begin position="344"/>
        <end position="404"/>
    </location>
</feature>
<reference evidence="8 9" key="1">
    <citation type="submission" date="2021-08" db="EMBL/GenBank/DDBJ databases">
        <authorList>
            <person name="Peeters C."/>
        </authorList>
    </citation>
    <scope>NUCLEOTIDE SEQUENCE [LARGE SCALE GENOMIC DNA]</scope>
    <source>
        <strain evidence="8 9">LMG 21510</strain>
    </source>
</reference>
<evidence type="ECO:0000256" key="3">
    <source>
        <dbReference type="SAM" id="MobiDB-lite"/>
    </source>
</evidence>
<dbReference type="Pfam" id="PF25893">
    <property type="entry name" value="HH_CzcB"/>
    <property type="match status" value="1"/>
</dbReference>
<feature type="domain" description="CzcB-like barrel-sandwich hybrid" evidence="6">
    <location>
        <begin position="116"/>
        <end position="259"/>
    </location>
</feature>
<comment type="caution">
    <text evidence="8">The sequence shown here is derived from an EMBL/GenBank/DDBJ whole genome shotgun (WGS) entry which is preliminary data.</text>
</comment>
<evidence type="ECO:0000259" key="7">
    <source>
        <dbReference type="Pfam" id="PF25975"/>
    </source>
</evidence>
<dbReference type="Gene3D" id="2.40.30.170">
    <property type="match status" value="1"/>
</dbReference>
<name>A0ABN7Y7B0_9BURK</name>
<dbReference type="InterPro" id="IPR058648">
    <property type="entry name" value="HH_CzcB-like"/>
</dbReference>
<gene>
    <name evidence="8" type="primary">czcB_1</name>
    <name evidence="8" type="ORF">LMG21510_00870</name>
</gene>
<dbReference type="Gene3D" id="1.10.287.470">
    <property type="entry name" value="Helix hairpin bin"/>
    <property type="match status" value="1"/>
</dbReference>
<evidence type="ECO:0000256" key="2">
    <source>
        <dbReference type="ARBA" id="ARBA00022448"/>
    </source>
</evidence>
<dbReference type="Proteomes" id="UP000721236">
    <property type="component" value="Unassembled WGS sequence"/>
</dbReference>
<feature type="region of interest" description="Disordered" evidence="3">
    <location>
        <begin position="37"/>
        <end position="74"/>
    </location>
</feature>
<dbReference type="Pfam" id="PF25954">
    <property type="entry name" value="Beta-barrel_RND_2"/>
    <property type="match status" value="1"/>
</dbReference>
<dbReference type="InterPro" id="IPR058792">
    <property type="entry name" value="Beta-barrel_RND_2"/>
</dbReference>
<evidence type="ECO:0000259" key="5">
    <source>
        <dbReference type="Pfam" id="PF25954"/>
    </source>
</evidence>
<protein>
    <submittedName>
        <fullName evidence="8">Cobalt-zinc-cadmium resistance protein CzcB</fullName>
    </submittedName>
</protein>
<dbReference type="RefSeq" id="WP_222206939.1">
    <property type="nucleotide sequence ID" value="NZ_CAJZAH010000001.1"/>
</dbReference>
<keyword evidence="2" id="KW-0813">Transport</keyword>
<dbReference type="InterPro" id="IPR051909">
    <property type="entry name" value="MFP_Cation_Efflux"/>
</dbReference>
<feature type="domain" description="CusB-like beta-barrel" evidence="5">
    <location>
        <begin position="262"/>
        <end position="337"/>
    </location>
</feature>
<dbReference type="PANTHER" id="PTHR30097">
    <property type="entry name" value="CATION EFFLUX SYSTEM PROTEIN CUSB"/>
    <property type="match status" value="1"/>
</dbReference>
<evidence type="ECO:0000259" key="4">
    <source>
        <dbReference type="Pfam" id="PF25893"/>
    </source>
</evidence>
<evidence type="ECO:0000313" key="9">
    <source>
        <dbReference type="Proteomes" id="UP000721236"/>
    </source>
</evidence>
<dbReference type="InterPro" id="IPR058647">
    <property type="entry name" value="BSH_CzcB-like"/>
</dbReference>
<dbReference type="InterPro" id="IPR006143">
    <property type="entry name" value="RND_pump_MFP"/>
</dbReference>
<sequence>MKTNKPSGLSRRQKAAIALIVLAGLLAGTALLMTGHGERHDDHGGHAADTAAHDQHEDREKHEDHDHAKGAPAATETVAMTAEQIREAGIAVRSAGPAQLAATVPFPGEIRFNEDRTAHVTPRVGGVVESVPAALGQQVKKGEVLAVIASSALADLRGEWQAARRRLELAQSTYQREKTLWQDRISAEQDYLAARTAMQEARIAADNAAQKLNAIGAGTADGASNRFTLRAPFDGVIVEKHITLGEAVAAETNVFTLSDLSTVWAEFSIAPKDLAHVRVGERASVASAAQDGAVQGTVSYVGALLGQQTRTATARVTLRNPSLAWRPGLFVTVSVAGPEVALPIAVEAEAVQTEGDHATVFVAVPGGFVARSVRTGRRIGDHVEIVQGLAPGETYAATNTFVLKAERGKADAEHTH</sequence>
<dbReference type="NCBIfam" id="TIGR01730">
    <property type="entry name" value="RND_mfp"/>
    <property type="match status" value="1"/>
</dbReference>
<organism evidence="8 9">
    <name type="scientific">Cupriavidus respiraculi</name>
    <dbReference type="NCBI Taxonomy" id="195930"/>
    <lineage>
        <taxon>Bacteria</taxon>
        <taxon>Pseudomonadati</taxon>
        <taxon>Pseudomonadota</taxon>
        <taxon>Betaproteobacteria</taxon>
        <taxon>Burkholderiales</taxon>
        <taxon>Burkholderiaceae</taxon>
        <taxon>Cupriavidus</taxon>
    </lineage>
</organism>
<dbReference type="Pfam" id="PF25975">
    <property type="entry name" value="CzcB_C"/>
    <property type="match status" value="1"/>
</dbReference>